<keyword evidence="9" id="KW-1185">Reference proteome</keyword>
<gene>
    <name evidence="8" type="ORF">dnm_061340</name>
</gene>
<dbReference type="Proteomes" id="UP000663722">
    <property type="component" value="Chromosome"/>
</dbReference>
<keyword evidence="5" id="KW-0804">Transcription</keyword>
<dbReference type="SUPFAM" id="SSF52172">
    <property type="entry name" value="CheY-like"/>
    <property type="match status" value="1"/>
</dbReference>
<accession>A0A975GRJ9</accession>
<dbReference type="InterPro" id="IPR025497">
    <property type="entry name" value="PatA-like_N"/>
</dbReference>
<dbReference type="Pfam" id="PF00072">
    <property type="entry name" value="Response_reg"/>
    <property type="match status" value="1"/>
</dbReference>
<evidence type="ECO:0000256" key="6">
    <source>
        <dbReference type="PROSITE-ProRule" id="PRU00169"/>
    </source>
</evidence>
<evidence type="ECO:0000256" key="2">
    <source>
        <dbReference type="ARBA" id="ARBA00023012"/>
    </source>
</evidence>
<evidence type="ECO:0000256" key="5">
    <source>
        <dbReference type="ARBA" id="ARBA00023163"/>
    </source>
</evidence>
<evidence type="ECO:0000259" key="7">
    <source>
        <dbReference type="PROSITE" id="PS50110"/>
    </source>
</evidence>
<dbReference type="GO" id="GO:0032993">
    <property type="term" value="C:protein-DNA complex"/>
    <property type="evidence" value="ECO:0007669"/>
    <property type="project" value="TreeGrafter"/>
</dbReference>
<dbReference type="GO" id="GO:0006355">
    <property type="term" value="P:regulation of DNA-templated transcription"/>
    <property type="evidence" value="ECO:0007669"/>
    <property type="project" value="TreeGrafter"/>
</dbReference>
<protein>
    <submittedName>
        <fullName evidence="8">Two component system response regulator, DUF4388</fullName>
    </submittedName>
</protein>
<dbReference type="KEGG" id="dmm:dnm_061340"/>
<dbReference type="Gene3D" id="3.40.50.2300">
    <property type="match status" value="1"/>
</dbReference>
<reference evidence="8" key="1">
    <citation type="journal article" date="2021" name="Microb. Physiol.">
        <title>Proteogenomic Insights into the Physiology of Marine, Sulfate-Reducing, Filamentous Desulfonema limicola and Desulfonema magnum.</title>
        <authorList>
            <person name="Schnaars V."/>
            <person name="Wohlbrand L."/>
            <person name="Scheve S."/>
            <person name="Hinrichs C."/>
            <person name="Reinhardt R."/>
            <person name="Rabus R."/>
        </authorList>
    </citation>
    <scope>NUCLEOTIDE SEQUENCE</scope>
    <source>
        <strain evidence="8">4be13</strain>
    </source>
</reference>
<dbReference type="SMART" id="SM00448">
    <property type="entry name" value="REC"/>
    <property type="match status" value="1"/>
</dbReference>
<dbReference type="AlphaFoldDB" id="A0A975GRJ9"/>
<evidence type="ECO:0000256" key="3">
    <source>
        <dbReference type="ARBA" id="ARBA00023015"/>
    </source>
</evidence>
<keyword evidence="4" id="KW-0238">DNA-binding</keyword>
<dbReference type="InterPro" id="IPR001789">
    <property type="entry name" value="Sig_transdc_resp-reg_receiver"/>
</dbReference>
<feature type="modified residue" description="4-aspartylphosphate" evidence="6">
    <location>
        <position position="91"/>
    </location>
</feature>
<dbReference type="EMBL" id="CP061800">
    <property type="protein sequence ID" value="QTA90073.1"/>
    <property type="molecule type" value="Genomic_DNA"/>
</dbReference>
<dbReference type="PANTHER" id="PTHR48111">
    <property type="entry name" value="REGULATOR OF RPOS"/>
    <property type="match status" value="1"/>
</dbReference>
<dbReference type="CDD" id="cd17574">
    <property type="entry name" value="REC_OmpR"/>
    <property type="match status" value="1"/>
</dbReference>
<dbReference type="InterPro" id="IPR039420">
    <property type="entry name" value="WalR-like"/>
</dbReference>
<dbReference type="PANTHER" id="PTHR48111:SF1">
    <property type="entry name" value="TWO-COMPONENT RESPONSE REGULATOR ORR33"/>
    <property type="match status" value="1"/>
</dbReference>
<dbReference type="GO" id="GO:0000976">
    <property type="term" value="F:transcription cis-regulatory region binding"/>
    <property type="evidence" value="ECO:0007669"/>
    <property type="project" value="TreeGrafter"/>
</dbReference>
<dbReference type="GO" id="GO:0000156">
    <property type="term" value="F:phosphorelay response regulator activity"/>
    <property type="evidence" value="ECO:0007669"/>
    <property type="project" value="TreeGrafter"/>
</dbReference>
<evidence type="ECO:0000313" key="9">
    <source>
        <dbReference type="Proteomes" id="UP000663722"/>
    </source>
</evidence>
<dbReference type="InterPro" id="IPR011006">
    <property type="entry name" value="CheY-like_superfamily"/>
</dbReference>
<organism evidence="8 9">
    <name type="scientific">Desulfonema magnum</name>
    <dbReference type="NCBI Taxonomy" id="45655"/>
    <lineage>
        <taxon>Bacteria</taxon>
        <taxon>Pseudomonadati</taxon>
        <taxon>Thermodesulfobacteriota</taxon>
        <taxon>Desulfobacteria</taxon>
        <taxon>Desulfobacterales</taxon>
        <taxon>Desulfococcaceae</taxon>
        <taxon>Desulfonema</taxon>
    </lineage>
</organism>
<feature type="domain" description="Response regulatory" evidence="7">
    <location>
        <begin position="42"/>
        <end position="158"/>
    </location>
</feature>
<dbReference type="GO" id="GO:0005829">
    <property type="term" value="C:cytosol"/>
    <property type="evidence" value="ECO:0007669"/>
    <property type="project" value="TreeGrafter"/>
</dbReference>
<name>A0A975GRJ9_9BACT</name>
<evidence type="ECO:0000256" key="1">
    <source>
        <dbReference type="ARBA" id="ARBA00022553"/>
    </source>
</evidence>
<evidence type="ECO:0000256" key="4">
    <source>
        <dbReference type="ARBA" id="ARBA00023125"/>
    </source>
</evidence>
<keyword evidence="2" id="KW-0902">Two-component regulatory system</keyword>
<dbReference type="Pfam" id="PF14332">
    <property type="entry name" value="DUF4388"/>
    <property type="match status" value="1"/>
</dbReference>
<evidence type="ECO:0000313" key="8">
    <source>
        <dbReference type="EMBL" id="QTA90073.1"/>
    </source>
</evidence>
<sequence>MKKPGFSPLVMKIFSDKNPGFSKCIFTVKKFLQEGKILDNYLILIIDDDQTYHVILEGYLRASGYEVIHAKDGSQGLKIMETQKPDLVLLDIQMPVMDGFKTLELIRKKKAFRDIPVFLLTSLVRETLKIKGLELGADDYITKPFNREEVLARIKAALRRVTRDSRSKGVMEGNLSDLGLSDLLQSMELGSKTASIFMKEIDGDIFIENGSLVHVRQGNFTGEQALIRIFLLEQGAFSVRFGELPPDIAGKGAKPLMSVLMGVLAEVDETEDIISRMGVENQLIKIDDNISDFPALEKFKAISPISFINLLVLMEGEVKNNLKILIMASKKGKLKIVR</sequence>
<keyword evidence="1 6" id="KW-0597">Phosphoprotein</keyword>
<dbReference type="PROSITE" id="PS50110">
    <property type="entry name" value="RESPONSE_REGULATORY"/>
    <property type="match status" value="1"/>
</dbReference>
<keyword evidence="3" id="KW-0805">Transcription regulation</keyword>
<proteinExistence type="predicted"/>